<comment type="caution">
    <text evidence="3">The sequence shown here is derived from an EMBL/GenBank/DDBJ whole genome shotgun (WGS) entry which is preliminary data.</text>
</comment>
<feature type="domain" description="Molybdopterin-guanine dinucleotide biosynthesis protein B (MobB)" evidence="2">
    <location>
        <begin position="14"/>
        <end position="148"/>
    </location>
</feature>
<dbReference type="SUPFAM" id="SSF52540">
    <property type="entry name" value="P-loop containing nucleoside triphosphate hydrolases"/>
    <property type="match status" value="1"/>
</dbReference>
<accession>A0A5C6E827</accession>
<name>A0A5C6E827_9BACT</name>
<sequence>MGLEAPATILMKRVHIVGRKNSGKTTLIVELVRLLSEQGYRVGTIKHTHHSHELDAPGKDSHQHRQAGSSVVGILSPGMTAVFQAADDPVSRDASRYDSLAPMFAGCDLVLVEGDLQTDAVKIEVWRAGISEAPYATVAPAITAVVTDDSIDVRIPTWTRTNIESLAEKVLSLAKSQT</sequence>
<dbReference type="InterPro" id="IPR004435">
    <property type="entry name" value="MobB_dom"/>
</dbReference>
<dbReference type="CDD" id="cd03116">
    <property type="entry name" value="MobB"/>
    <property type="match status" value="1"/>
</dbReference>
<proteinExistence type="predicted"/>
<evidence type="ECO:0000259" key="2">
    <source>
        <dbReference type="Pfam" id="PF03205"/>
    </source>
</evidence>
<feature type="compositionally biased region" description="Basic and acidic residues" evidence="1">
    <location>
        <begin position="51"/>
        <end position="63"/>
    </location>
</feature>
<evidence type="ECO:0000313" key="3">
    <source>
        <dbReference type="EMBL" id="TWU45813.1"/>
    </source>
</evidence>
<dbReference type="InterPro" id="IPR027417">
    <property type="entry name" value="P-loop_NTPase"/>
</dbReference>
<protein>
    <submittedName>
        <fullName evidence="3">Molybdopterin-guanine dinucleotide biosynthesis adapter protein</fullName>
    </submittedName>
</protein>
<keyword evidence="4" id="KW-1185">Reference proteome</keyword>
<dbReference type="GO" id="GO:0005525">
    <property type="term" value="F:GTP binding"/>
    <property type="evidence" value="ECO:0007669"/>
    <property type="project" value="InterPro"/>
</dbReference>
<evidence type="ECO:0000256" key="1">
    <source>
        <dbReference type="SAM" id="MobiDB-lite"/>
    </source>
</evidence>
<dbReference type="Pfam" id="PF03205">
    <property type="entry name" value="MobB"/>
    <property type="match status" value="1"/>
</dbReference>
<dbReference type="Proteomes" id="UP000315471">
    <property type="component" value="Unassembled WGS sequence"/>
</dbReference>
<dbReference type="GO" id="GO:0006777">
    <property type="term" value="P:Mo-molybdopterin cofactor biosynthetic process"/>
    <property type="evidence" value="ECO:0007669"/>
    <property type="project" value="InterPro"/>
</dbReference>
<dbReference type="NCBIfam" id="TIGR00176">
    <property type="entry name" value="mobB"/>
    <property type="match status" value="1"/>
</dbReference>
<dbReference type="PANTHER" id="PTHR40072:SF1">
    <property type="entry name" value="MOLYBDOPTERIN-GUANINE DINUCLEOTIDE BIOSYNTHESIS ADAPTER PROTEIN"/>
    <property type="match status" value="1"/>
</dbReference>
<dbReference type="AlphaFoldDB" id="A0A5C6E827"/>
<dbReference type="InterPro" id="IPR052539">
    <property type="entry name" value="MGD_biosynthesis_adapter"/>
</dbReference>
<dbReference type="Gene3D" id="3.40.50.300">
    <property type="entry name" value="P-loop containing nucleotide triphosphate hydrolases"/>
    <property type="match status" value="1"/>
</dbReference>
<feature type="region of interest" description="Disordered" evidence="1">
    <location>
        <begin position="47"/>
        <end position="68"/>
    </location>
</feature>
<reference evidence="3 4" key="1">
    <citation type="submission" date="2019-02" db="EMBL/GenBank/DDBJ databases">
        <title>Deep-cultivation of Planctomycetes and their phenomic and genomic characterization uncovers novel biology.</title>
        <authorList>
            <person name="Wiegand S."/>
            <person name="Jogler M."/>
            <person name="Boedeker C."/>
            <person name="Pinto D."/>
            <person name="Vollmers J."/>
            <person name="Rivas-Marin E."/>
            <person name="Kohn T."/>
            <person name="Peeters S.H."/>
            <person name="Heuer A."/>
            <person name="Rast P."/>
            <person name="Oberbeckmann S."/>
            <person name="Bunk B."/>
            <person name="Jeske O."/>
            <person name="Meyerdierks A."/>
            <person name="Storesund J.E."/>
            <person name="Kallscheuer N."/>
            <person name="Luecker S."/>
            <person name="Lage O.M."/>
            <person name="Pohl T."/>
            <person name="Merkel B.J."/>
            <person name="Hornburger P."/>
            <person name="Mueller R.-W."/>
            <person name="Bruemmer F."/>
            <person name="Labrenz M."/>
            <person name="Spormann A.M."/>
            <person name="Op Den Camp H."/>
            <person name="Overmann J."/>
            <person name="Amann R."/>
            <person name="Jetten M.S.M."/>
            <person name="Mascher T."/>
            <person name="Medema M.H."/>
            <person name="Devos D.P."/>
            <person name="Kaster A.-K."/>
            <person name="Ovreas L."/>
            <person name="Rohde M."/>
            <person name="Galperin M.Y."/>
            <person name="Jogler C."/>
        </authorList>
    </citation>
    <scope>NUCLEOTIDE SEQUENCE [LARGE SCALE GENOMIC DNA]</scope>
    <source>
        <strain evidence="3 4">Q31b</strain>
    </source>
</reference>
<evidence type="ECO:0000313" key="4">
    <source>
        <dbReference type="Proteomes" id="UP000315471"/>
    </source>
</evidence>
<gene>
    <name evidence="3" type="primary">mobB</name>
    <name evidence="3" type="ORF">Q31b_09890</name>
</gene>
<dbReference type="EMBL" id="SJPY01000001">
    <property type="protein sequence ID" value="TWU45813.1"/>
    <property type="molecule type" value="Genomic_DNA"/>
</dbReference>
<dbReference type="PANTHER" id="PTHR40072">
    <property type="entry name" value="MOLYBDOPTERIN-GUANINE DINUCLEOTIDE BIOSYNTHESIS ADAPTER PROTEIN-RELATED"/>
    <property type="match status" value="1"/>
</dbReference>
<organism evidence="3 4">
    <name type="scientific">Novipirellula aureliae</name>
    <dbReference type="NCBI Taxonomy" id="2527966"/>
    <lineage>
        <taxon>Bacteria</taxon>
        <taxon>Pseudomonadati</taxon>
        <taxon>Planctomycetota</taxon>
        <taxon>Planctomycetia</taxon>
        <taxon>Pirellulales</taxon>
        <taxon>Pirellulaceae</taxon>
        <taxon>Novipirellula</taxon>
    </lineage>
</organism>